<feature type="domain" description="HpcH/HpaI aldolase/citrate lyase" evidence="5">
    <location>
        <begin position="20"/>
        <end position="245"/>
    </location>
</feature>
<dbReference type="OrthoDB" id="86160at2"/>
<evidence type="ECO:0000313" key="7">
    <source>
        <dbReference type="Proteomes" id="UP000283087"/>
    </source>
</evidence>
<gene>
    <name evidence="6" type="primary">hpaI</name>
    <name evidence="6" type="ORF">EH243_00820</name>
</gene>
<feature type="compositionally biased region" description="Low complexity" evidence="4">
    <location>
        <begin position="258"/>
        <end position="272"/>
    </location>
</feature>
<comment type="caution">
    <text evidence="6">The sequence shown here is derived from an EMBL/GenBank/DDBJ whole genome shotgun (WGS) entry which is preliminary data.</text>
</comment>
<dbReference type="GO" id="GO:0005737">
    <property type="term" value="C:cytoplasm"/>
    <property type="evidence" value="ECO:0007669"/>
    <property type="project" value="UniProtKB-ARBA"/>
</dbReference>
<dbReference type="InterPro" id="IPR050251">
    <property type="entry name" value="HpcH-HpaI_aldolase"/>
</dbReference>
<evidence type="ECO:0000256" key="3">
    <source>
        <dbReference type="ARBA" id="ARBA00023239"/>
    </source>
</evidence>
<evidence type="ECO:0000313" key="6">
    <source>
        <dbReference type="EMBL" id="RTE67522.1"/>
    </source>
</evidence>
<dbReference type="Pfam" id="PF03328">
    <property type="entry name" value="HpcH_HpaI"/>
    <property type="match status" value="1"/>
</dbReference>
<dbReference type="Gene3D" id="3.20.20.60">
    <property type="entry name" value="Phosphoenolpyruvate-binding domains"/>
    <property type="match status" value="1"/>
</dbReference>
<dbReference type="PANTHER" id="PTHR30502">
    <property type="entry name" value="2-KETO-3-DEOXY-L-RHAMNONATE ALDOLASE"/>
    <property type="match status" value="1"/>
</dbReference>
<dbReference type="InterPro" id="IPR015813">
    <property type="entry name" value="Pyrv/PenolPyrv_kinase-like_dom"/>
</dbReference>
<dbReference type="GO" id="GO:0046872">
    <property type="term" value="F:metal ion binding"/>
    <property type="evidence" value="ECO:0007669"/>
    <property type="project" value="UniProtKB-KW"/>
</dbReference>
<dbReference type="InterPro" id="IPR012689">
    <property type="entry name" value="HpaI"/>
</dbReference>
<reference evidence="6 7" key="1">
    <citation type="submission" date="2018-11" db="EMBL/GenBank/DDBJ databases">
        <title>The draft genome sequence of Amphritea opalescens ANRC-JH13T.</title>
        <authorList>
            <person name="Fang Z."/>
            <person name="Zhang Y."/>
            <person name="Han X."/>
        </authorList>
    </citation>
    <scope>NUCLEOTIDE SEQUENCE [LARGE SCALE GENOMIC DNA]</scope>
    <source>
        <strain evidence="6 7">ANRC-JH13</strain>
    </source>
</reference>
<proteinExistence type="inferred from homology"/>
<dbReference type="GO" id="GO:0016832">
    <property type="term" value="F:aldehyde-lyase activity"/>
    <property type="evidence" value="ECO:0007669"/>
    <property type="project" value="TreeGrafter"/>
</dbReference>
<evidence type="ECO:0000259" key="5">
    <source>
        <dbReference type="Pfam" id="PF03328"/>
    </source>
</evidence>
<evidence type="ECO:0000256" key="1">
    <source>
        <dbReference type="ARBA" id="ARBA00005568"/>
    </source>
</evidence>
<dbReference type="AlphaFoldDB" id="A0A430KVK7"/>
<dbReference type="InterPro" id="IPR040442">
    <property type="entry name" value="Pyrv_kinase-like_dom_sf"/>
</dbReference>
<comment type="similarity">
    <text evidence="1">Belongs to the HpcH/HpaI aldolase family.</text>
</comment>
<dbReference type="FunFam" id="3.20.20.60:FF:000004">
    <property type="entry name" value="5-keto-4-deoxy-D-glucarate aldolase"/>
    <property type="match status" value="1"/>
</dbReference>
<accession>A0A430KVK7</accession>
<dbReference type="GO" id="GO:0010124">
    <property type="term" value="P:phenylacetate catabolic process"/>
    <property type="evidence" value="ECO:0007669"/>
    <property type="project" value="InterPro"/>
</dbReference>
<dbReference type="NCBIfam" id="TIGR02311">
    <property type="entry name" value="HpaI"/>
    <property type="match status" value="1"/>
</dbReference>
<protein>
    <submittedName>
        <fullName evidence="6">4-hydroxy-2-oxoheptanedioate aldolase</fullName>
        <ecNumber evidence="6">4.1.2.52</ecNumber>
    </submittedName>
</protein>
<keyword evidence="7" id="KW-1185">Reference proteome</keyword>
<dbReference type="RefSeq" id="WP_126156733.1">
    <property type="nucleotide sequence ID" value="NZ_RQXW01000001.1"/>
</dbReference>
<organism evidence="6 7">
    <name type="scientific">Amphritea opalescens</name>
    <dbReference type="NCBI Taxonomy" id="2490544"/>
    <lineage>
        <taxon>Bacteria</taxon>
        <taxon>Pseudomonadati</taxon>
        <taxon>Pseudomonadota</taxon>
        <taxon>Gammaproteobacteria</taxon>
        <taxon>Oceanospirillales</taxon>
        <taxon>Oceanospirillaceae</taxon>
        <taxon>Amphritea</taxon>
    </lineage>
</organism>
<keyword evidence="3 6" id="KW-0456">Lyase</keyword>
<name>A0A430KVK7_9GAMM</name>
<feature type="region of interest" description="Disordered" evidence="4">
    <location>
        <begin position="253"/>
        <end position="272"/>
    </location>
</feature>
<evidence type="ECO:0000256" key="2">
    <source>
        <dbReference type="ARBA" id="ARBA00022723"/>
    </source>
</evidence>
<dbReference type="PANTHER" id="PTHR30502:SF0">
    <property type="entry name" value="PHOSPHOENOLPYRUVATE CARBOXYLASE FAMILY PROTEIN"/>
    <property type="match status" value="1"/>
</dbReference>
<dbReference type="EMBL" id="RQXW01000001">
    <property type="protein sequence ID" value="RTE67522.1"/>
    <property type="molecule type" value="Genomic_DNA"/>
</dbReference>
<dbReference type="InterPro" id="IPR005000">
    <property type="entry name" value="Aldolase/citrate-lyase_domain"/>
</dbReference>
<dbReference type="Proteomes" id="UP000283087">
    <property type="component" value="Unassembled WGS sequence"/>
</dbReference>
<dbReference type="SUPFAM" id="SSF51621">
    <property type="entry name" value="Phosphoenolpyruvate/pyruvate domain"/>
    <property type="match status" value="1"/>
</dbReference>
<keyword evidence="2" id="KW-0479">Metal-binding</keyword>
<evidence type="ECO:0000256" key="4">
    <source>
        <dbReference type="SAM" id="MobiDB-lite"/>
    </source>
</evidence>
<dbReference type="EC" id="4.1.2.52" evidence="6"/>
<sequence length="272" mass="28614">MELPVNKFKQGLKGDKPMWGLWLGLPDASCAEIVAGAGFDWLLIDSEHAPFELGSTMRHLQAIAPYGVPAIVRPEEGRTALLKRILDIGAQTILVPMCDTAEQARELVKAVKYPPQGIRGLGSSLARAANWNRIPGYLQKANDEICLVVQAETVTAMANLAEIAAVDGVDAVFIGPSDLSASMGHIGNPDHPEVVAAIEQGFEIINAAGKAAGLLCINQAKAQHYVAKGAKFVGVGVDTLLLSNAAKQLAESFKSGDAESQGQADASQSSGY</sequence>